<dbReference type="Proteomes" id="UP000036106">
    <property type="component" value="Chromosome"/>
</dbReference>
<dbReference type="PATRIC" id="fig|1007676.4.peg.92"/>
<dbReference type="KEGG" id="lgn:ABM34_00425"/>
<keyword evidence="1" id="KW-0812">Transmembrane</keyword>
<proteinExistence type="predicted"/>
<evidence type="ECO:0000313" key="3">
    <source>
        <dbReference type="Proteomes" id="UP000036106"/>
    </source>
</evidence>
<keyword evidence="1" id="KW-0472">Membrane</keyword>
<name>A0A0H4QE07_9LACO</name>
<keyword evidence="3" id="KW-1185">Reference proteome</keyword>
<dbReference type="EMBL" id="CP012034">
    <property type="protein sequence ID" value="AKP66162.1"/>
    <property type="molecule type" value="Genomic_DNA"/>
</dbReference>
<sequence>MNKSTIYIIITIILFLAINDPVLKFFAHSLNLNFWVSEIIIAIIVIALVFIISRVLNKTIFKKKE</sequence>
<evidence type="ECO:0000256" key="1">
    <source>
        <dbReference type="SAM" id="Phobius"/>
    </source>
</evidence>
<feature type="transmembrane region" description="Helical" evidence="1">
    <location>
        <begin position="7"/>
        <end position="26"/>
    </location>
</feature>
<reference evidence="3" key="1">
    <citation type="submission" date="2015-07" db="EMBL/GenBank/DDBJ databases">
        <title>Lactobacillus ginsenosidimutans/EMML 3141/ whole genome sequencing.</title>
        <authorList>
            <person name="Kim M.K."/>
            <person name="Im W.-T."/>
            <person name="Srinivasan S."/>
            <person name="Lee J.-J."/>
        </authorList>
    </citation>
    <scope>NUCLEOTIDE SEQUENCE [LARGE SCALE GENOMIC DNA]</scope>
    <source>
        <strain evidence="3">EMML 3041</strain>
    </source>
</reference>
<dbReference type="AlphaFoldDB" id="A0A0H4QE07"/>
<dbReference type="STRING" id="1007676.ABM34_00425"/>
<keyword evidence="1" id="KW-1133">Transmembrane helix</keyword>
<accession>A0A0H4QE07</accession>
<gene>
    <name evidence="2" type="ORF">ABM34_00425</name>
</gene>
<evidence type="ECO:0000313" key="2">
    <source>
        <dbReference type="EMBL" id="AKP66162.1"/>
    </source>
</evidence>
<protein>
    <submittedName>
        <fullName evidence="2">Uncharacterized protein</fullName>
    </submittedName>
</protein>
<feature type="transmembrane region" description="Helical" evidence="1">
    <location>
        <begin position="32"/>
        <end position="56"/>
    </location>
</feature>
<dbReference type="RefSeq" id="WP_048702409.1">
    <property type="nucleotide sequence ID" value="NZ_CP012034.1"/>
</dbReference>
<organism evidence="2 3">
    <name type="scientific">Companilactobacillus ginsenosidimutans</name>
    <dbReference type="NCBI Taxonomy" id="1007676"/>
    <lineage>
        <taxon>Bacteria</taxon>
        <taxon>Bacillati</taxon>
        <taxon>Bacillota</taxon>
        <taxon>Bacilli</taxon>
        <taxon>Lactobacillales</taxon>
        <taxon>Lactobacillaceae</taxon>
        <taxon>Companilactobacillus</taxon>
    </lineage>
</organism>